<evidence type="ECO:0000313" key="11">
    <source>
        <dbReference type="Proteomes" id="UP001187531"/>
    </source>
</evidence>
<evidence type="ECO:0000256" key="5">
    <source>
        <dbReference type="ARBA" id="ARBA00022989"/>
    </source>
</evidence>
<reference evidence="10" key="1">
    <citation type="submission" date="2023-07" db="EMBL/GenBank/DDBJ databases">
        <title>Chromosome-level genome assembly of Artemia franciscana.</title>
        <authorList>
            <person name="Jo E."/>
        </authorList>
    </citation>
    <scope>NUCLEOTIDE SEQUENCE</scope>
    <source>
        <tissue evidence="10">Whole body</tissue>
    </source>
</reference>
<keyword evidence="11" id="KW-1185">Reference proteome</keyword>
<keyword evidence="8 9" id="KW-0325">Glycoprotein</keyword>
<keyword evidence="3 9" id="KW-0808">Transferase</keyword>
<keyword evidence="4 9" id="KW-0812">Transmembrane</keyword>
<dbReference type="AlphaFoldDB" id="A0AA88LBG4"/>
<dbReference type="PANTHER" id="PTHR12137:SF54">
    <property type="entry name" value="CARBOHYDRATE SULFOTRANSFERASE"/>
    <property type="match status" value="1"/>
</dbReference>
<comment type="subcellular location">
    <subcellularLocation>
        <location evidence="1 9">Golgi apparatus membrane</location>
        <topology evidence="1 9">Single-pass type II membrane protein</topology>
    </subcellularLocation>
</comment>
<dbReference type="GO" id="GO:0016051">
    <property type="term" value="P:carbohydrate biosynthetic process"/>
    <property type="evidence" value="ECO:0007669"/>
    <property type="project" value="InterPro"/>
</dbReference>
<keyword evidence="9" id="KW-0119">Carbohydrate metabolism</keyword>
<protein>
    <recommendedName>
        <fullName evidence="9">Carbohydrate sulfotransferase</fullName>
        <ecNumber evidence="9">2.8.2.-</ecNumber>
    </recommendedName>
</protein>
<comment type="caution">
    <text evidence="10">The sequence shown here is derived from an EMBL/GenBank/DDBJ whole genome shotgun (WGS) entry which is preliminary data.</text>
</comment>
<dbReference type="GO" id="GO:0008146">
    <property type="term" value="F:sulfotransferase activity"/>
    <property type="evidence" value="ECO:0007669"/>
    <property type="project" value="InterPro"/>
</dbReference>
<name>A0AA88LBG4_ARTSF</name>
<sequence>SVVFIFIMSMHYRLRCLIVILWMSTASFYVFKYRYLDPTLKTRKGEIKEDMDIDQWMDNRKILYKERAKMVELACEKFKIRRGEITRGNFFGIGNNLNVRRNQDSRIENPDPSHFAVIRPHKSMACLINKVASTSLASHLLKLNGYEDLGPSPHSGLDRIAPKSADGLRYYNKTFYKFMFVRDPMSRLLSCFHDKIVMNPERNFWFRRHVLQTIRGKELPATKNVLRTTGNEVPSFEEFIQYILEDDIQDKFKSHWSPYWSYCTPCSIQYDMIGKLETNTADFKYLWKKFGWIEPVPVANSYKMSQETKNAYVSSLSREIILRIYKRYQIDYEMFEYDINAVLEVAKAAPLTDQELSESEY</sequence>
<dbReference type="Proteomes" id="UP001187531">
    <property type="component" value="Unassembled WGS sequence"/>
</dbReference>
<evidence type="ECO:0000256" key="9">
    <source>
        <dbReference type="RuleBase" id="RU364020"/>
    </source>
</evidence>
<dbReference type="Pfam" id="PF03567">
    <property type="entry name" value="Sulfotransfer_2"/>
    <property type="match status" value="1"/>
</dbReference>
<evidence type="ECO:0000256" key="8">
    <source>
        <dbReference type="ARBA" id="ARBA00023180"/>
    </source>
</evidence>
<feature type="transmembrane region" description="Helical" evidence="9">
    <location>
        <begin position="12"/>
        <end position="31"/>
    </location>
</feature>
<evidence type="ECO:0000256" key="2">
    <source>
        <dbReference type="ARBA" id="ARBA00006339"/>
    </source>
</evidence>
<evidence type="ECO:0000256" key="4">
    <source>
        <dbReference type="ARBA" id="ARBA00022692"/>
    </source>
</evidence>
<dbReference type="InterPro" id="IPR005331">
    <property type="entry name" value="Sulfotransferase"/>
</dbReference>
<evidence type="ECO:0000256" key="7">
    <source>
        <dbReference type="ARBA" id="ARBA00023136"/>
    </source>
</evidence>
<comment type="similarity">
    <text evidence="2 9">Belongs to the sulfotransferase 2 family.</text>
</comment>
<dbReference type="PANTHER" id="PTHR12137">
    <property type="entry name" value="CARBOHYDRATE SULFOTRANSFERASE"/>
    <property type="match status" value="1"/>
</dbReference>
<keyword evidence="7 9" id="KW-0472">Membrane</keyword>
<evidence type="ECO:0000256" key="3">
    <source>
        <dbReference type="ARBA" id="ARBA00022679"/>
    </source>
</evidence>
<evidence type="ECO:0000256" key="6">
    <source>
        <dbReference type="ARBA" id="ARBA00023034"/>
    </source>
</evidence>
<dbReference type="GO" id="GO:0000139">
    <property type="term" value="C:Golgi membrane"/>
    <property type="evidence" value="ECO:0007669"/>
    <property type="project" value="UniProtKB-SubCell"/>
</dbReference>
<keyword evidence="9" id="KW-0735">Signal-anchor</keyword>
<keyword evidence="5 9" id="KW-1133">Transmembrane helix</keyword>
<keyword evidence="6 9" id="KW-0333">Golgi apparatus</keyword>
<feature type="non-terminal residue" evidence="10">
    <location>
        <position position="1"/>
    </location>
</feature>
<dbReference type="InterPro" id="IPR018011">
    <property type="entry name" value="Carb_sulfotrans_8-10"/>
</dbReference>
<proteinExistence type="inferred from homology"/>
<evidence type="ECO:0000256" key="1">
    <source>
        <dbReference type="ARBA" id="ARBA00004323"/>
    </source>
</evidence>
<accession>A0AA88LBG4</accession>
<gene>
    <name evidence="10" type="ORF">QYM36_004101</name>
</gene>
<evidence type="ECO:0000313" key="10">
    <source>
        <dbReference type="EMBL" id="KAK2720074.1"/>
    </source>
</evidence>
<dbReference type="EMBL" id="JAVRJZ010000007">
    <property type="protein sequence ID" value="KAK2720074.1"/>
    <property type="molecule type" value="Genomic_DNA"/>
</dbReference>
<dbReference type="EC" id="2.8.2.-" evidence="9"/>
<organism evidence="10 11">
    <name type="scientific">Artemia franciscana</name>
    <name type="common">Brine shrimp</name>
    <name type="synonym">Artemia sanfranciscana</name>
    <dbReference type="NCBI Taxonomy" id="6661"/>
    <lineage>
        <taxon>Eukaryota</taxon>
        <taxon>Metazoa</taxon>
        <taxon>Ecdysozoa</taxon>
        <taxon>Arthropoda</taxon>
        <taxon>Crustacea</taxon>
        <taxon>Branchiopoda</taxon>
        <taxon>Anostraca</taxon>
        <taxon>Artemiidae</taxon>
        <taxon>Artemia</taxon>
    </lineage>
</organism>